<gene>
    <name evidence="2" type="ORF">V6X64_04520</name>
</gene>
<organism evidence="2 3">
    <name type="scientific">Spiribacter onubensis</name>
    <dbReference type="NCBI Taxonomy" id="3122420"/>
    <lineage>
        <taxon>Bacteria</taxon>
        <taxon>Pseudomonadati</taxon>
        <taxon>Pseudomonadota</taxon>
        <taxon>Gammaproteobacteria</taxon>
        <taxon>Chromatiales</taxon>
        <taxon>Ectothiorhodospiraceae</taxon>
        <taxon>Spiribacter</taxon>
    </lineage>
</organism>
<name>A0ABV3S802_9GAMM</name>
<protein>
    <submittedName>
        <fullName evidence="2">Serine protease</fullName>
    </submittedName>
</protein>
<evidence type="ECO:0000313" key="2">
    <source>
        <dbReference type="EMBL" id="MEX0386264.1"/>
    </source>
</evidence>
<reference evidence="2 3" key="1">
    <citation type="submission" date="2024-02" db="EMBL/GenBank/DDBJ databases">
        <title>New especies of Spiribacter isolated from saline water.</title>
        <authorList>
            <person name="Leon M.J."/>
            <person name="De La Haba R."/>
            <person name="Sanchez-Porro C."/>
            <person name="Ventosa A."/>
        </authorList>
    </citation>
    <scope>NUCLEOTIDE SEQUENCE [LARGE SCALE GENOMIC DNA]</scope>
    <source>
        <strain evidence="3">ag22IC4-227</strain>
    </source>
</reference>
<keyword evidence="1" id="KW-0732">Signal</keyword>
<dbReference type="EMBL" id="JBAKFJ010000001">
    <property type="protein sequence ID" value="MEX0386264.1"/>
    <property type="molecule type" value="Genomic_DNA"/>
</dbReference>
<comment type="caution">
    <text evidence="2">The sequence shown here is derived from an EMBL/GenBank/DDBJ whole genome shotgun (WGS) entry which is preliminary data.</text>
</comment>
<proteinExistence type="predicted"/>
<dbReference type="Proteomes" id="UP001556653">
    <property type="component" value="Unassembled WGS sequence"/>
</dbReference>
<dbReference type="RefSeq" id="WP_367966739.1">
    <property type="nucleotide sequence ID" value="NZ_JBAKFJ010000001.1"/>
</dbReference>
<keyword evidence="2" id="KW-0645">Protease</keyword>
<feature type="chain" id="PRO_5046908385" evidence="1">
    <location>
        <begin position="30"/>
        <end position="261"/>
    </location>
</feature>
<dbReference type="InterPro" id="IPR043504">
    <property type="entry name" value="Peptidase_S1_PA_chymotrypsin"/>
</dbReference>
<dbReference type="Pfam" id="PF13365">
    <property type="entry name" value="Trypsin_2"/>
    <property type="match status" value="1"/>
</dbReference>
<sequence length="261" mass="28549">MPWAGPSPWRRLAAGLLAFFILLPVPAGAQQSGEARTLEPLPRVGTAFVVAPNRLVTAYHALETHEQLYVSTERDGLFTVARLVAYDEALDIALIEAAVEAAPVVFAPWESVPIGLDVTVVGFPKIGQVVTGKRITEGIINGEQRFNGRNDWFQLSAEVHRGNSGSPVLAPDGTVVGIISHKLDARRASEMTRDFPQNVNFAMKSSRITDFLDAQGVDYQIALFDDARVFRPYELYRDVTDAVHLLVVTQRTGEATDIPSP</sequence>
<dbReference type="InterPro" id="IPR009003">
    <property type="entry name" value="Peptidase_S1_PA"/>
</dbReference>
<accession>A0ABV3S802</accession>
<dbReference type="PANTHER" id="PTHR43019">
    <property type="entry name" value="SERINE ENDOPROTEASE DEGS"/>
    <property type="match status" value="1"/>
</dbReference>
<evidence type="ECO:0000313" key="3">
    <source>
        <dbReference type="Proteomes" id="UP001556653"/>
    </source>
</evidence>
<keyword evidence="2" id="KW-0378">Hydrolase</keyword>
<dbReference type="GO" id="GO:0008233">
    <property type="term" value="F:peptidase activity"/>
    <property type="evidence" value="ECO:0007669"/>
    <property type="project" value="UniProtKB-KW"/>
</dbReference>
<dbReference type="SUPFAM" id="SSF50494">
    <property type="entry name" value="Trypsin-like serine proteases"/>
    <property type="match status" value="1"/>
</dbReference>
<dbReference type="PANTHER" id="PTHR43019:SF23">
    <property type="entry name" value="PROTEASE DO-LIKE 5, CHLOROPLASTIC"/>
    <property type="match status" value="1"/>
</dbReference>
<keyword evidence="3" id="KW-1185">Reference proteome</keyword>
<dbReference type="GO" id="GO:0006508">
    <property type="term" value="P:proteolysis"/>
    <property type="evidence" value="ECO:0007669"/>
    <property type="project" value="UniProtKB-KW"/>
</dbReference>
<dbReference type="InterPro" id="IPR001940">
    <property type="entry name" value="Peptidase_S1C"/>
</dbReference>
<evidence type="ECO:0000256" key="1">
    <source>
        <dbReference type="SAM" id="SignalP"/>
    </source>
</evidence>
<dbReference type="Gene3D" id="2.40.10.10">
    <property type="entry name" value="Trypsin-like serine proteases"/>
    <property type="match status" value="2"/>
</dbReference>
<feature type="signal peptide" evidence="1">
    <location>
        <begin position="1"/>
        <end position="29"/>
    </location>
</feature>
<dbReference type="PRINTS" id="PR00834">
    <property type="entry name" value="PROTEASES2C"/>
</dbReference>